<keyword evidence="1" id="KW-0175">Coiled coil</keyword>
<dbReference type="EMBL" id="KV878130">
    <property type="protein sequence ID" value="OJJ03720.1"/>
    <property type="molecule type" value="Genomic_DNA"/>
</dbReference>
<protein>
    <submittedName>
        <fullName evidence="3">Uncharacterized protein</fullName>
    </submittedName>
</protein>
<evidence type="ECO:0000313" key="3">
    <source>
        <dbReference type="EMBL" id="OJJ03720.1"/>
    </source>
</evidence>
<feature type="region of interest" description="Disordered" evidence="2">
    <location>
        <begin position="1"/>
        <end position="42"/>
    </location>
</feature>
<evidence type="ECO:0000256" key="2">
    <source>
        <dbReference type="SAM" id="MobiDB-lite"/>
    </source>
</evidence>
<reference evidence="4" key="1">
    <citation type="journal article" date="2017" name="Genome Biol.">
        <title>Comparative genomics reveals high biological diversity and specific adaptations in the industrially and medically important fungal genus Aspergillus.</title>
        <authorList>
            <person name="de Vries R.P."/>
            <person name="Riley R."/>
            <person name="Wiebenga A."/>
            <person name="Aguilar-Osorio G."/>
            <person name="Amillis S."/>
            <person name="Uchima C.A."/>
            <person name="Anderluh G."/>
            <person name="Asadollahi M."/>
            <person name="Askin M."/>
            <person name="Barry K."/>
            <person name="Battaglia E."/>
            <person name="Bayram O."/>
            <person name="Benocci T."/>
            <person name="Braus-Stromeyer S.A."/>
            <person name="Caldana C."/>
            <person name="Canovas D."/>
            <person name="Cerqueira G.C."/>
            <person name="Chen F."/>
            <person name="Chen W."/>
            <person name="Choi C."/>
            <person name="Clum A."/>
            <person name="Dos Santos R.A."/>
            <person name="Damasio A.R."/>
            <person name="Diallinas G."/>
            <person name="Emri T."/>
            <person name="Fekete E."/>
            <person name="Flipphi M."/>
            <person name="Freyberg S."/>
            <person name="Gallo A."/>
            <person name="Gournas C."/>
            <person name="Habgood R."/>
            <person name="Hainaut M."/>
            <person name="Harispe M.L."/>
            <person name="Henrissat B."/>
            <person name="Hilden K.S."/>
            <person name="Hope R."/>
            <person name="Hossain A."/>
            <person name="Karabika E."/>
            <person name="Karaffa L."/>
            <person name="Karanyi Z."/>
            <person name="Krasevec N."/>
            <person name="Kuo A."/>
            <person name="Kusch H."/>
            <person name="LaButti K."/>
            <person name="Lagendijk E.L."/>
            <person name="Lapidus A."/>
            <person name="Levasseur A."/>
            <person name="Lindquist E."/>
            <person name="Lipzen A."/>
            <person name="Logrieco A.F."/>
            <person name="MacCabe A."/>
            <person name="Maekelae M.R."/>
            <person name="Malavazi I."/>
            <person name="Melin P."/>
            <person name="Meyer V."/>
            <person name="Mielnichuk N."/>
            <person name="Miskei M."/>
            <person name="Molnar A.P."/>
            <person name="Mule G."/>
            <person name="Ngan C.Y."/>
            <person name="Orejas M."/>
            <person name="Orosz E."/>
            <person name="Ouedraogo J.P."/>
            <person name="Overkamp K.M."/>
            <person name="Park H.-S."/>
            <person name="Perrone G."/>
            <person name="Piumi F."/>
            <person name="Punt P.J."/>
            <person name="Ram A.F."/>
            <person name="Ramon A."/>
            <person name="Rauscher S."/>
            <person name="Record E."/>
            <person name="Riano-Pachon D.M."/>
            <person name="Robert V."/>
            <person name="Roehrig J."/>
            <person name="Ruller R."/>
            <person name="Salamov A."/>
            <person name="Salih N.S."/>
            <person name="Samson R.A."/>
            <person name="Sandor E."/>
            <person name="Sanguinetti M."/>
            <person name="Schuetze T."/>
            <person name="Sepcic K."/>
            <person name="Shelest E."/>
            <person name="Sherlock G."/>
            <person name="Sophianopoulou V."/>
            <person name="Squina F.M."/>
            <person name="Sun H."/>
            <person name="Susca A."/>
            <person name="Todd R.B."/>
            <person name="Tsang A."/>
            <person name="Unkles S.E."/>
            <person name="van de Wiele N."/>
            <person name="van Rossen-Uffink D."/>
            <person name="Oliveira J.V."/>
            <person name="Vesth T.C."/>
            <person name="Visser J."/>
            <person name="Yu J.-H."/>
            <person name="Zhou M."/>
            <person name="Andersen M.R."/>
            <person name="Archer D.B."/>
            <person name="Baker S.E."/>
            <person name="Benoit I."/>
            <person name="Brakhage A.A."/>
            <person name="Braus G.H."/>
            <person name="Fischer R."/>
            <person name="Frisvad J.C."/>
            <person name="Goldman G.H."/>
            <person name="Houbraken J."/>
            <person name="Oakley B."/>
            <person name="Pocsi I."/>
            <person name="Scazzocchio C."/>
            <person name="Seiboth B."/>
            <person name="vanKuyk P.A."/>
            <person name="Wortman J."/>
            <person name="Dyer P.S."/>
            <person name="Grigoriev I.V."/>
        </authorList>
    </citation>
    <scope>NUCLEOTIDE SEQUENCE [LARGE SCALE GENOMIC DNA]</scope>
    <source>
        <strain evidence="4">CBS 583.65</strain>
    </source>
</reference>
<organism evidence="3 4">
    <name type="scientific">Aspergillus versicolor CBS 583.65</name>
    <dbReference type="NCBI Taxonomy" id="1036611"/>
    <lineage>
        <taxon>Eukaryota</taxon>
        <taxon>Fungi</taxon>
        <taxon>Dikarya</taxon>
        <taxon>Ascomycota</taxon>
        <taxon>Pezizomycotina</taxon>
        <taxon>Eurotiomycetes</taxon>
        <taxon>Eurotiomycetidae</taxon>
        <taxon>Eurotiales</taxon>
        <taxon>Aspergillaceae</taxon>
        <taxon>Aspergillus</taxon>
        <taxon>Aspergillus subgen. Nidulantes</taxon>
    </lineage>
</organism>
<sequence>MASMTDDVSQRCHLPGVRTISSTSSPADMTEDRRLPPLPRIEPLQRDLFNPFTQRNLMPSPPGTHDTFPVKSQWAPTEHIVAPPSPASTADSWGEMVPPQNSFRSAQDISHLSAADLIKLIAPDPEHITRKRPLQQPCGRKRKASVMSADLDDQREKHRVAEGNRRKNLSNLHKRLDNRLHDFFLQRAGWNPSKGTAESKEHIVSGAIDLIDFMQIVIVQLICQEKKVPEHLQEKIQPQLRCMQLQRLVSGLQQQNHAAQQQADALKQETQALEERNRTLEEHNRALEYQLRAREHIYRSPKIEQPSPQQVALLPDSKPKTMLPGLRVVCDEIATNSPESSRFDAMSTGTSQSFGHTYLSQTPPTTGPSTPVFHHATYSVANSRPLSLIQSP</sequence>
<name>A0A1L9PQC5_ASPVE</name>
<dbReference type="OrthoDB" id="4526539at2759"/>
<feature type="region of interest" description="Disordered" evidence="2">
    <location>
        <begin position="130"/>
        <end position="163"/>
    </location>
</feature>
<dbReference type="GeneID" id="63731788"/>
<accession>A0A1L9PQC5</accession>
<gene>
    <name evidence="3" type="ORF">ASPVEDRAFT_750090</name>
</gene>
<keyword evidence="4" id="KW-1185">Reference proteome</keyword>
<dbReference type="VEuPathDB" id="FungiDB:ASPVEDRAFT_750090"/>
<dbReference type="RefSeq" id="XP_040669482.1">
    <property type="nucleotide sequence ID" value="XM_040816277.1"/>
</dbReference>
<proteinExistence type="predicted"/>
<evidence type="ECO:0000313" key="4">
    <source>
        <dbReference type="Proteomes" id="UP000184073"/>
    </source>
</evidence>
<feature type="compositionally biased region" description="Basic residues" evidence="2">
    <location>
        <begin position="130"/>
        <end position="144"/>
    </location>
</feature>
<dbReference type="AlphaFoldDB" id="A0A1L9PQC5"/>
<feature type="coiled-coil region" evidence="1">
    <location>
        <begin position="242"/>
        <end position="290"/>
    </location>
</feature>
<evidence type="ECO:0000256" key="1">
    <source>
        <dbReference type="SAM" id="Coils"/>
    </source>
</evidence>
<dbReference type="Proteomes" id="UP000184073">
    <property type="component" value="Unassembled WGS sequence"/>
</dbReference>
<feature type="compositionally biased region" description="Basic and acidic residues" evidence="2">
    <location>
        <begin position="152"/>
        <end position="163"/>
    </location>
</feature>